<dbReference type="WBParaSite" id="JU765_v2.g19242.t1">
    <property type="protein sequence ID" value="JU765_v2.g19242.t1"/>
    <property type="gene ID" value="JU765_v2.g19242"/>
</dbReference>
<dbReference type="Proteomes" id="UP000887576">
    <property type="component" value="Unplaced"/>
</dbReference>
<reference evidence="2" key="1">
    <citation type="submission" date="2022-11" db="UniProtKB">
        <authorList>
            <consortium name="WormBaseParasite"/>
        </authorList>
    </citation>
    <scope>IDENTIFICATION</scope>
</reference>
<evidence type="ECO:0000313" key="2">
    <source>
        <dbReference type="WBParaSite" id="JU765_v2.g19242.t1"/>
    </source>
</evidence>
<accession>A0AC34QTU7</accession>
<protein>
    <submittedName>
        <fullName evidence="2">Uncharacterized protein</fullName>
    </submittedName>
</protein>
<sequence>MWFNKVGTPLSLLSLVVLQTIIYPDFTEARTGKYDPKYDYVIWPYVEQGAENATTIRCFTELRKEQVGHNFVVDLSSAERDGTCMIRLPQGTSFEFVDVNFEKPTTFTRVLSGDHRYRPHIRTEAIFEETPKSEYGTFTLTCRHNYFTLLSFV</sequence>
<evidence type="ECO:0000313" key="1">
    <source>
        <dbReference type="Proteomes" id="UP000887576"/>
    </source>
</evidence>
<organism evidence="1 2">
    <name type="scientific">Panagrolaimus sp. JU765</name>
    <dbReference type="NCBI Taxonomy" id="591449"/>
    <lineage>
        <taxon>Eukaryota</taxon>
        <taxon>Metazoa</taxon>
        <taxon>Ecdysozoa</taxon>
        <taxon>Nematoda</taxon>
        <taxon>Chromadorea</taxon>
        <taxon>Rhabditida</taxon>
        <taxon>Tylenchina</taxon>
        <taxon>Panagrolaimomorpha</taxon>
        <taxon>Panagrolaimoidea</taxon>
        <taxon>Panagrolaimidae</taxon>
        <taxon>Panagrolaimus</taxon>
    </lineage>
</organism>
<proteinExistence type="predicted"/>
<name>A0AC34QTU7_9BILA</name>